<keyword evidence="1" id="KW-0779">Telomere</keyword>
<dbReference type="GO" id="GO:0000333">
    <property type="term" value="C:telomerase catalytic core complex"/>
    <property type="evidence" value="ECO:0007669"/>
    <property type="project" value="TreeGrafter"/>
</dbReference>
<dbReference type="GO" id="GO:0046872">
    <property type="term" value="F:metal ion binding"/>
    <property type="evidence" value="ECO:0007669"/>
    <property type="project" value="UniProtKB-KW"/>
</dbReference>
<protein>
    <recommendedName>
        <fullName evidence="1">Telomerase reverse transcriptase</fullName>
        <ecNumber evidence="1">2.7.7.49</ecNumber>
    </recommendedName>
    <alternativeName>
        <fullName evidence="1">Telomerase catalytic subunit</fullName>
    </alternativeName>
</protein>
<evidence type="ECO:0000313" key="2">
    <source>
        <dbReference type="EMBL" id="PSN65567.1"/>
    </source>
</evidence>
<accession>A0A2T2NJG2</accession>
<keyword evidence="1" id="KW-0695">RNA-directed DNA polymerase</keyword>
<dbReference type="STRING" id="1448308.A0A2T2NJG2"/>
<comment type="similarity">
    <text evidence="1">Belongs to the reverse transcriptase family. Telomerase subfamily.</text>
</comment>
<keyword evidence="1" id="KW-0539">Nucleus</keyword>
<dbReference type="PANTHER" id="PTHR12066">
    <property type="entry name" value="TELOMERASE REVERSE TRANSCRIPTASE"/>
    <property type="match status" value="1"/>
</dbReference>
<keyword evidence="1" id="KW-0460">Magnesium</keyword>
<comment type="subcellular location">
    <subcellularLocation>
        <location evidence="1">Nucleus</location>
    </subcellularLocation>
    <subcellularLocation>
        <location evidence="1">Chromosome</location>
        <location evidence="1">Telomere</location>
    </subcellularLocation>
</comment>
<reference evidence="2 3" key="1">
    <citation type="journal article" date="2018" name="Front. Microbiol.">
        <title>Genome-Wide Analysis of Corynespora cassiicola Leaf Fall Disease Putative Effectors.</title>
        <authorList>
            <person name="Lopez D."/>
            <person name="Ribeiro S."/>
            <person name="Label P."/>
            <person name="Fumanal B."/>
            <person name="Venisse J.S."/>
            <person name="Kohler A."/>
            <person name="de Oliveira R.R."/>
            <person name="Labutti K."/>
            <person name="Lipzen A."/>
            <person name="Lail K."/>
            <person name="Bauer D."/>
            <person name="Ohm R.A."/>
            <person name="Barry K.W."/>
            <person name="Spatafora J."/>
            <person name="Grigoriev I.V."/>
            <person name="Martin F.M."/>
            <person name="Pujade-Renaud V."/>
        </authorList>
    </citation>
    <scope>NUCLEOTIDE SEQUENCE [LARGE SCALE GENOMIC DNA]</scope>
    <source>
        <strain evidence="2 3">Philippines</strain>
    </source>
</reference>
<dbReference type="GO" id="GO:0042162">
    <property type="term" value="F:telomeric DNA binding"/>
    <property type="evidence" value="ECO:0007669"/>
    <property type="project" value="TreeGrafter"/>
</dbReference>
<dbReference type="Proteomes" id="UP000240883">
    <property type="component" value="Unassembled WGS sequence"/>
</dbReference>
<dbReference type="GO" id="GO:0007004">
    <property type="term" value="P:telomere maintenance via telomerase"/>
    <property type="evidence" value="ECO:0007669"/>
    <property type="project" value="TreeGrafter"/>
</dbReference>
<gene>
    <name evidence="2" type="ORF">BS50DRAFT_61784</name>
</gene>
<dbReference type="Gene3D" id="1.10.132.70">
    <property type="match status" value="1"/>
</dbReference>
<keyword evidence="1" id="KW-0808">Transferase</keyword>
<evidence type="ECO:0000313" key="3">
    <source>
        <dbReference type="Proteomes" id="UP000240883"/>
    </source>
</evidence>
<dbReference type="GO" id="GO:0003720">
    <property type="term" value="F:telomerase activity"/>
    <property type="evidence" value="ECO:0007669"/>
    <property type="project" value="InterPro"/>
</dbReference>
<dbReference type="InterPro" id="IPR003545">
    <property type="entry name" value="Telomerase_RT"/>
</dbReference>
<dbReference type="EC" id="2.7.7.49" evidence="1"/>
<sequence length="254" mass="28938">MVLQRPNTNVEALKGPVWCRLHALLGQRGQHIMIDLLSDCDIFCPVDDSSGNYIQRSGIPLSEVKLDAPKTGNALATTESSGRKPNALFSEDRKPGAITIVRGRMFYARAALNAKGGVRFGMRHIHVLNRFPDLGDSLQTIHILRYMFPRQFGMHNVFTSRVDSRETAMPFKDYTLREKEMHHAMERELTQKGLSHDANAIKKWKSHIPKRLRGDVVAMVDKMRKLNSKCSYMEMLRHYCPIEVLPILVGNEHC</sequence>
<dbReference type="EMBL" id="KZ678137">
    <property type="protein sequence ID" value="PSN65567.1"/>
    <property type="molecule type" value="Genomic_DNA"/>
</dbReference>
<keyword evidence="1" id="KW-0158">Chromosome</keyword>
<dbReference type="GO" id="GO:0070034">
    <property type="term" value="F:telomerase RNA binding"/>
    <property type="evidence" value="ECO:0007669"/>
    <property type="project" value="TreeGrafter"/>
</dbReference>
<evidence type="ECO:0000256" key="1">
    <source>
        <dbReference type="RuleBase" id="RU365061"/>
    </source>
</evidence>
<dbReference type="GO" id="GO:0000781">
    <property type="term" value="C:chromosome, telomeric region"/>
    <property type="evidence" value="ECO:0007669"/>
    <property type="project" value="UniProtKB-SubCell"/>
</dbReference>
<comment type="catalytic activity">
    <reaction evidence="1">
        <text>DNA(n) + a 2'-deoxyribonucleoside 5'-triphosphate = DNA(n+1) + diphosphate</text>
        <dbReference type="Rhea" id="RHEA:22508"/>
        <dbReference type="Rhea" id="RHEA-COMP:17339"/>
        <dbReference type="Rhea" id="RHEA-COMP:17340"/>
        <dbReference type="ChEBI" id="CHEBI:33019"/>
        <dbReference type="ChEBI" id="CHEBI:61560"/>
        <dbReference type="ChEBI" id="CHEBI:173112"/>
        <dbReference type="EC" id="2.7.7.49"/>
    </reaction>
</comment>
<keyword evidence="1" id="KW-0479">Metal-binding</keyword>
<comment type="function">
    <text evidence="1">Telomerase is a ribonucleoprotein enzyme essential for the replication of chromosome termini in most eukaryotes. It elongates telomeres. It is a reverse transcriptase that adds simple sequence repeats to chromosome ends by copying a template sequence within the RNA component of the enzyme.</text>
</comment>
<dbReference type="AlphaFoldDB" id="A0A2T2NJG2"/>
<proteinExistence type="inferred from homology"/>
<organism evidence="2 3">
    <name type="scientific">Corynespora cassiicola Philippines</name>
    <dbReference type="NCBI Taxonomy" id="1448308"/>
    <lineage>
        <taxon>Eukaryota</taxon>
        <taxon>Fungi</taxon>
        <taxon>Dikarya</taxon>
        <taxon>Ascomycota</taxon>
        <taxon>Pezizomycotina</taxon>
        <taxon>Dothideomycetes</taxon>
        <taxon>Pleosporomycetidae</taxon>
        <taxon>Pleosporales</taxon>
        <taxon>Corynesporascaceae</taxon>
        <taxon>Corynespora</taxon>
    </lineage>
</organism>
<keyword evidence="1" id="KW-0548">Nucleotidyltransferase</keyword>
<keyword evidence="3" id="KW-1185">Reference proteome</keyword>
<dbReference type="OrthoDB" id="289721at2759"/>
<name>A0A2T2NJG2_CORCC</name>
<dbReference type="PANTHER" id="PTHR12066:SF0">
    <property type="entry name" value="TELOMERASE REVERSE TRANSCRIPTASE"/>
    <property type="match status" value="1"/>
</dbReference>